<evidence type="ECO:0000313" key="6">
    <source>
        <dbReference type="EMBL" id="PZN80775.1"/>
    </source>
</evidence>
<dbReference type="GO" id="GO:0005344">
    <property type="term" value="F:oxygen carrier activity"/>
    <property type="evidence" value="ECO:0007669"/>
    <property type="project" value="UniProtKB-KW"/>
</dbReference>
<feature type="domain" description="Hemerythrin-like" evidence="5">
    <location>
        <begin position="15"/>
        <end position="129"/>
    </location>
</feature>
<keyword evidence="3" id="KW-0479">Metal-binding</keyword>
<sequence>MSLITWTKEEFGTSVTIADDQHKVLFGLLNDLHDAVPVGDRAAIGAKLDALVTYVVDHFAEEERLMTATGYPDYDAHKAEHTKLLETCGGVAAKFHAGELDITQDTTAFVKDWLVTHIPNVDKHYGPYLNSKGIN</sequence>
<dbReference type="Pfam" id="PF01814">
    <property type="entry name" value="Hemerythrin"/>
    <property type="match status" value="1"/>
</dbReference>
<dbReference type="NCBIfam" id="TIGR02481">
    <property type="entry name" value="hemeryth_dom"/>
    <property type="match status" value="1"/>
</dbReference>
<name>A0A2W4R9C0_9GAMM</name>
<gene>
    <name evidence="6" type="ORF">DM484_09385</name>
</gene>
<comment type="caution">
    <text evidence="6">The sequence shown here is derived from an EMBL/GenBank/DDBJ whole genome shotgun (WGS) entry which is preliminary data.</text>
</comment>
<dbReference type="PROSITE" id="PS00550">
    <property type="entry name" value="HEMERYTHRINS"/>
    <property type="match status" value="1"/>
</dbReference>
<dbReference type="InterPro" id="IPR012827">
    <property type="entry name" value="Hemerythrin_metal-bd"/>
</dbReference>
<accession>A0A2W4R9C0</accession>
<keyword evidence="2" id="KW-0561">Oxygen transport</keyword>
<evidence type="ECO:0000256" key="4">
    <source>
        <dbReference type="ARBA" id="ARBA00023004"/>
    </source>
</evidence>
<protein>
    <submittedName>
        <fullName evidence="6">Bacteriohemerythrin</fullName>
    </submittedName>
</protein>
<dbReference type="NCBIfam" id="NF033749">
    <property type="entry name" value="bact_hemeryth"/>
    <property type="match status" value="1"/>
</dbReference>
<dbReference type="InterPro" id="IPR012312">
    <property type="entry name" value="Hemerythrin-like"/>
</dbReference>
<comment type="similarity">
    <text evidence="1">Belongs to the hemerythrin family.</text>
</comment>
<dbReference type="InterPro" id="IPR050669">
    <property type="entry name" value="Hemerythrin"/>
</dbReference>
<dbReference type="PANTHER" id="PTHR37164">
    <property type="entry name" value="BACTERIOHEMERYTHRIN"/>
    <property type="match status" value="1"/>
</dbReference>
<keyword evidence="4" id="KW-0408">Iron</keyword>
<dbReference type="Gene3D" id="1.20.120.50">
    <property type="entry name" value="Hemerythrin-like"/>
    <property type="match status" value="1"/>
</dbReference>
<dbReference type="GO" id="GO:0046872">
    <property type="term" value="F:metal ion binding"/>
    <property type="evidence" value="ECO:0007669"/>
    <property type="project" value="UniProtKB-KW"/>
</dbReference>
<dbReference type="AlphaFoldDB" id="A0A2W4R9C0"/>
<reference evidence="6 7" key="1">
    <citation type="journal article" date="2018" name="Aquat. Microb. Ecol.">
        <title>Gammaproteobacterial methanotrophs dominate.</title>
        <authorList>
            <person name="Rissanen A.J."/>
            <person name="Saarenheimo J."/>
            <person name="Tiirola M."/>
            <person name="Peura S."/>
            <person name="Aalto S.L."/>
            <person name="Karvinen A."/>
            <person name="Nykanen H."/>
        </authorList>
    </citation>
    <scope>NUCLEOTIDE SEQUENCE [LARGE SCALE GENOMIC DNA]</scope>
    <source>
        <strain evidence="6">AMbin10</strain>
    </source>
</reference>
<dbReference type="SUPFAM" id="SSF47188">
    <property type="entry name" value="Hemerythrin-like"/>
    <property type="match status" value="1"/>
</dbReference>
<evidence type="ECO:0000256" key="3">
    <source>
        <dbReference type="ARBA" id="ARBA00022723"/>
    </source>
</evidence>
<keyword evidence="2" id="KW-0813">Transport</keyword>
<dbReference type="Proteomes" id="UP000249396">
    <property type="component" value="Unassembled WGS sequence"/>
</dbReference>
<dbReference type="InterPro" id="IPR035938">
    <property type="entry name" value="Hemerythrin-like_sf"/>
</dbReference>
<dbReference type="CDD" id="cd12107">
    <property type="entry name" value="Hemerythrin"/>
    <property type="match status" value="1"/>
</dbReference>
<dbReference type="InterPro" id="IPR016131">
    <property type="entry name" value="Haemerythrin_Fe_BS"/>
</dbReference>
<dbReference type="PANTHER" id="PTHR37164:SF1">
    <property type="entry name" value="BACTERIOHEMERYTHRIN"/>
    <property type="match status" value="1"/>
</dbReference>
<evidence type="ECO:0000259" key="5">
    <source>
        <dbReference type="Pfam" id="PF01814"/>
    </source>
</evidence>
<dbReference type="EMBL" id="QJPH01000278">
    <property type="protein sequence ID" value="PZN80775.1"/>
    <property type="molecule type" value="Genomic_DNA"/>
</dbReference>
<evidence type="ECO:0000256" key="1">
    <source>
        <dbReference type="ARBA" id="ARBA00010587"/>
    </source>
</evidence>
<evidence type="ECO:0000256" key="2">
    <source>
        <dbReference type="ARBA" id="ARBA00022621"/>
    </source>
</evidence>
<evidence type="ECO:0000313" key="7">
    <source>
        <dbReference type="Proteomes" id="UP000249396"/>
    </source>
</evidence>
<proteinExistence type="inferred from homology"/>
<organism evidence="6 7">
    <name type="scientific">Candidatus Methylumidiphilus alinenensis</name>
    <dbReference type="NCBI Taxonomy" id="2202197"/>
    <lineage>
        <taxon>Bacteria</taxon>
        <taxon>Pseudomonadati</taxon>
        <taxon>Pseudomonadota</taxon>
        <taxon>Gammaproteobacteria</taxon>
        <taxon>Methylococcales</taxon>
        <taxon>Candidatus Methylumidiphilus</taxon>
    </lineage>
</organism>